<reference evidence="1 2" key="1">
    <citation type="submission" date="2014-04" db="EMBL/GenBank/DDBJ databases">
        <title>Evolutionary Origins and Diversification of the Mycorrhizal Mutualists.</title>
        <authorList>
            <consortium name="DOE Joint Genome Institute"/>
            <consortium name="Mycorrhizal Genomics Consortium"/>
            <person name="Kohler A."/>
            <person name="Kuo A."/>
            <person name="Nagy L.G."/>
            <person name="Floudas D."/>
            <person name="Copeland A."/>
            <person name="Barry K.W."/>
            <person name="Cichocki N."/>
            <person name="Veneault-Fourrey C."/>
            <person name="LaButti K."/>
            <person name="Lindquist E.A."/>
            <person name="Lipzen A."/>
            <person name="Lundell T."/>
            <person name="Morin E."/>
            <person name="Murat C."/>
            <person name="Riley R."/>
            <person name="Ohm R."/>
            <person name="Sun H."/>
            <person name="Tunlid A."/>
            <person name="Henrissat B."/>
            <person name="Grigoriev I.V."/>
            <person name="Hibbett D.S."/>
            <person name="Martin F."/>
        </authorList>
    </citation>
    <scope>NUCLEOTIDE SEQUENCE [LARGE SCALE GENOMIC DNA]</scope>
    <source>
        <strain evidence="1 2">Koide BX008</strain>
    </source>
</reference>
<dbReference type="EMBL" id="KN818222">
    <property type="protein sequence ID" value="KIL71217.1"/>
    <property type="molecule type" value="Genomic_DNA"/>
</dbReference>
<gene>
    <name evidence="1" type="ORF">M378DRAFT_154716</name>
</gene>
<sequence>MVTSDDGGVRLVLTSGGVMTFDGATVECRPVTGKTHKKGRADVVIYDALKRPGWNPHPLFNGRRFFVVVDDDFLHLSDCLALGL</sequence>
<evidence type="ECO:0000313" key="2">
    <source>
        <dbReference type="Proteomes" id="UP000054549"/>
    </source>
</evidence>
<keyword evidence="2" id="KW-1185">Reference proteome</keyword>
<proteinExistence type="predicted"/>
<protein>
    <submittedName>
        <fullName evidence="1">Uncharacterized protein</fullName>
    </submittedName>
</protein>
<organism evidence="1 2">
    <name type="scientific">Amanita muscaria (strain Koide BX008)</name>
    <dbReference type="NCBI Taxonomy" id="946122"/>
    <lineage>
        <taxon>Eukaryota</taxon>
        <taxon>Fungi</taxon>
        <taxon>Dikarya</taxon>
        <taxon>Basidiomycota</taxon>
        <taxon>Agaricomycotina</taxon>
        <taxon>Agaricomycetes</taxon>
        <taxon>Agaricomycetidae</taxon>
        <taxon>Agaricales</taxon>
        <taxon>Pluteineae</taxon>
        <taxon>Amanitaceae</taxon>
        <taxon>Amanita</taxon>
    </lineage>
</organism>
<dbReference type="InParanoid" id="A0A0C2XA06"/>
<dbReference type="AlphaFoldDB" id="A0A0C2XA06"/>
<accession>A0A0C2XA06</accession>
<dbReference type="HOGENOM" id="CLU_2549028_0_0_1"/>
<feature type="non-terminal residue" evidence="1">
    <location>
        <position position="84"/>
    </location>
</feature>
<dbReference type="Proteomes" id="UP000054549">
    <property type="component" value="Unassembled WGS sequence"/>
</dbReference>
<evidence type="ECO:0000313" key="1">
    <source>
        <dbReference type="EMBL" id="KIL71217.1"/>
    </source>
</evidence>
<name>A0A0C2XA06_AMAMK</name>